<sequence length="107" mass="12391">GEENVGGYNWSSGTKFWVDNQTLSNNPDFWNDPEIFNPDRFLSKSGATSEVLRKSYAPFDDGLRICPGRFLATNLAKTLTVLFYRKYDIKLVNFNEKIKYHRSTSNR</sequence>
<comment type="caution">
    <text evidence="1">The sequence shown here is derived from an EMBL/GenBank/DDBJ whole genome shotgun (WGS) entry which is preliminary data.</text>
</comment>
<feature type="non-terminal residue" evidence="1">
    <location>
        <position position="107"/>
    </location>
</feature>
<dbReference type="EMBL" id="CAJVQC010103664">
    <property type="protein sequence ID" value="CAG8832407.1"/>
    <property type="molecule type" value="Genomic_DNA"/>
</dbReference>
<evidence type="ECO:0000313" key="2">
    <source>
        <dbReference type="Proteomes" id="UP000789920"/>
    </source>
</evidence>
<evidence type="ECO:0000313" key="1">
    <source>
        <dbReference type="EMBL" id="CAG8832407.1"/>
    </source>
</evidence>
<proteinExistence type="predicted"/>
<feature type="non-terminal residue" evidence="1">
    <location>
        <position position="1"/>
    </location>
</feature>
<organism evidence="1 2">
    <name type="scientific">Racocetra persica</name>
    <dbReference type="NCBI Taxonomy" id="160502"/>
    <lineage>
        <taxon>Eukaryota</taxon>
        <taxon>Fungi</taxon>
        <taxon>Fungi incertae sedis</taxon>
        <taxon>Mucoromycota</taxon>
        <taxon>Glomeromycotina</taxon>
        <taxon>Glomeromycetes</taxon>
        <taxon>Diversisporales</taxon>
        <taxon>Gigasporaceae</taxon>
        <taxon>Racocetra</taxon>
    </lineage>
</organism>
<dbReference type="Proteomes" id="UP000789920">
    <property type="component" value="Unassembled WGS sequence"/>
</dbReference>
<gene>
    <name evidence="1" type="ORF">RPERSI_LOCUS28444</name>
</gene>
<name>A0ACA9S993_9GLOM</name>
<accession>A0ACA9S993</accession>
<keyword evidence="2" id="KW-1185">Reference proteome</keyword>
<reference evidence="1" key="1">
    <citation type="submission" date="2021-06" db="EMBL/GenBank/DDBJ databases">
        <authorList>
            <person name="Kallberg Y."/>
            <person name="Tangrot J."/>
            <person name="Rosling A."/>
        </authorList>
    </citation>
    <scope>NUCLEOTIDE SEQUENCE</scope>
    <source>
        <strain evidence="1">MA461A</strain>
    </source>
</reference>
<protein>
    <submittedName>
        <fullName evidence="1">2716_t:CDS:1</fullName>
    </submittedName>
</protein>